<name>A0A9X4RV05_9FLAO</name>
<dbReference type="EMBL" id="JANCMU010000006">
    <property type="protein sequence ID" value="MDG4946678.1"/>
    <property type="molecule type" value="Genomic_DNA"/>
</dbReference>
<gene>
    <name evidence="1" type="ORF">NMK71_09640</name>
</gene>
<sequence>MSLPKKLLSDVTGEVFENCSVCENKLDNQLYFVEKAYHRNLGDSNHTAIFEYAICESCKRDMMKKVSRESMLKMQDFMRQHQEEMEEMMRVENDLEHCSFTQQPIEELDEYHVIGVIKDGETQISPMVFGPKILESYQELLSEETKDFFDDFNNNFIDIPPELKKIFDKDIKPVLF</sequence>
<keyword evidence="2" id="KW-1185">Reference proteome</keyword>
<dbReference type="AlphaFoldDB" id="A0A9X4RV05"/>
<organism evidence="1 2">
    <name type="scientific">Profundicola chukchiensis</name>
    <dbReference type="NCBI Taxonomy" id="2961959"/>
    <lineage>
        <taxon>Bacteria</taxon>
        <taxon>Pseudomonadati</taxon>
        <taxon>Bacteroidota</taxon>
        <taxon>Flavobacteriia</taxon>
        <taxon>Flavobacteriales</taxon>
        <taxon>Weeksellaceae</taxon>
        <taxon>Profundicola</taxon>
    </lineage>
</organism>
<evidence type="ECO:0000313" key="1">
    <source>
        <dbReference type="EMBL" id="MDG4946678.1"/>
    </source>
</evidence>
<protein>
    <submittedName>
        <fullName evidence="1">Uncharacterized protein</fullName>
    </submittedName>
</protein>
<accession>A0A9X4RV05</accession>
<proteinExistence type="predicted"/>
<reference evidence="1" key="1">
    <citation type="submission" date="2022-07" db="EMBL/GenBank/DDBJ databases">
        <title>Description and genome-wide analysis of Profundicola chukchiensis gen. nov., sp. nov., marine bacteria isolated from bottom sediments of the Chukchi Sea.</title>
        <authorList>
            <person name="Romanenko L."/>
            <person name="Otstavnykh N."/>
            <person name="Kurilenko V."/>
            <person name="Eremeev V."/>
            <person name="Velansky P."/>
            <person name="Mikhailov V."/>
            <person name="Isaeva M."/>
        </authorList>
    </citation>
    <scope>NUCLEOTIDE SEQUENCE</scope>
    <source>
        <strain evidence="1">KMM 9713</strain>
    </source>
</reference>
<evidence type="ECO:0000313" key="2">
    <source>
        <dbReference type="Proteomes" id="UP001152599"/>
    </source>
</evidence>
<dbReference type="Proteomes" id="UP001152599">
    <property type="component" value="Unassembled WGS sequence"/>
</dbReference>
<dbReference type="RefSeq" id="WP_304421029.1">
    <property type="nucleotide sequence ID" value="NZ_JANCMU010000006.1"/>
</dbReference>
<comment type="caution">
    <text evidence="1">The sequence shown here is derived from an EMBL/GenBank/DDBJ whole genome shotgun (WGS) entry which is preliminary data.</text>
</comment>